<evidence type="ECO:0000256" key="6">
    <source>
        <dbReference type="ARBA" id="ARBA00022691"/>
    </source>
</evidence>
<reference evidence="14 15" key="1">
    <citation type="submission" date="2019-03" db="EMBL/GenBank/DDBJ databases">
        <title>Genomic Encyclopedia of Type Strains, Phase IV (KMG-IV): sequencing the most valuable type-strain genomes for metagenomic binning, comparative biology and taxonomic classification.</title>
        <authorList>
            <person name="Goeker M."/>
        </authorList>
    </citation>
    <scope>NUCLEOTIDE SEQUENCE [LARGE SCALE GENOMIC DNA]</scope>
    <source>
        <strain evidence="14 15">DSM 21667</strain>
    </source>
</reference>
<evidence type="ECO:0000256" key="5">
    <source>
        <dbReference type="ARBA" id="ARBA00022679"/>
    </source>
</evidence>
<dbReference type="NCBIfam" id="NF001140">
    <property type="entry name" value="PRK00147.1"/>
    <property type="match status" value="1"/>
</dbReference>
<dbReference type="InterPro" id="IPR036100">
    <property type="entry name" value="QueA_sf"/>
</dbReference>
<evidence type="ECO:0000256" key="2">
    <source>
        <dbReference type="ARBA" id="ARBA00004691"/>
    </source>
</evidence>
<comment type="caution">
    <text evidence="14">The sequence shown here is derived from an EMBL/GenBank/DDBJ whole genome shotgun (WGS) entry which is preliminary data.</text>
</comment>
<evidence type="ECO:0000256" key="7">
    <source>
        <dbReference type="ARBA" id="ARBA00022785"/>
    </source>
</evidence>
<dbReference type="GO" id="GO:0051075">
    <property type="term" value="F:S-adenosylmethionine:tRNA ribosyltransferase-isomerase activity"/>
    <property type="evidence" value="ECO:0007669"/>
    <property type="project" value="UniProtKB-EC"/>
</dbReference>
<evidence type="ECO:0000256" key="1">
    <source>
        <dbReference type="ARBA" id="ARBA00004496"/>
    </source>
</evidence>
<evidence type="ECO:0000256" key="11">
    <source>
        <dbReference type="ARBA" id="ARBA00069325"/>
    </source>
</evidence>
<comment type="catalytic activity">
    <reaction evidence="8 13">
        <text>7-aminomethyl-7-carbaguanosine(34) in tRNA + S-adenosyl-L-methionine = epoxyqueuosine(34) in tRNA + adenine + L-methionine + 2 H(+)</text>
        <dbReference type="Rhea" id="RHEA:32155"/>
        <dbReference type="Rhea" id="RHEA-COMP:10342"/>
        <dbReference type="Rhea" id="RHEA-COMP:18582"/>
        <dbReference type="ChEBI" id="CHEBI:15378"/>
        <dbReference type="ChEBI" id="CHEBI:16708"/>
        <dbReference type="ChEBI" id="CHEBI:57844"/>
        <dbReference type="ChEBI" id="CHEBI:59789"/>
        <dbReference type="ChEBI" id="CHEBI:82833"/>
        <dbReference type="ChEBI" id="CHEBI:194443"/>
        <dbReference type="EC" id="2.4.99.17"/>
    </reaction>
</comment>
<dbReference type="UniPathway" id="UPA00392"/>
<dbReference type="GO" id="GO:0005737">
    <property type="term" value="C:cytoplasm"/>
    <property type="evidence" value="ECO:0007669"/>
    <property type="project" value="UniProtKB-SubCell"/>
</dbReference>
<protein>
    <recommendedName>
        <fullName evidence="11 13">S-adenosylmethionine:tRNA ribosyltransferase-isomerase</fullName>
        <ecNumber evidence="10 13">2.4.99.17</ecNumber>
    </recommendedName>
    <alternativeName>
        <fullName evidence="12 13">Queuosine biosynthesis protein QueA</fullName>
    </alternativeName>
</protein>
<evidence type="ECO:0000313" key="15">
    <source>
        <dbReference type="Proteomes" id="UP000295293"/>
    </source>
</evidence>
<dbReference type="HAMAP" id="MF_00113">
    <property type="entry name" value="QueA"/>
    <property type="match status" value="1"/>
</dbReference>
<dbReference type="AlphaFoldDB" id="A0A4R6YYL4"/>
<dbReference type="Gene3D" id="3.40.1780.10">
    <property type="entry name" value="QueA-like"/>
    <property type="match status" value="1"/>
</dbReference>
<name>A0A4R6YYL4_9GAMM</name>
<keyword evidence="4 13" id="KW-0963">Cytoplasm</keyword>
<evidence type="ECO:0000256" key="13">
    <source>
        <dbReference type="HAMAP-Rule" id="MF_00113"/>
    </source>
</evidence>
<keyword evidence="7 13" id="KW-0671">Queuosine biosynthesis</keyword>
<keyword evidence="14" id="KW-0413">Isomerase</keyword>
<dbReference type="SUPFAM" id="SSF111337">
    <property type="entry name" value="QueA-like"/>
    <property type="match status" value="1"/>
</dbReference>
<comment type="similarity">
    <text evidence="9 13">Belongs to the QueA family.</text>
</comment>
<comment type="pathway">
    <text evidence="2 13">tRNA modification; tRNA-queuosine biosynthesis.</text>
</comment>
<evidence type="ECO:0000313" key="14">
    <source>
        <dbReference type="EMBL" id="TDR44072.1"/>
    </source>
</evidence>
<dbReference type="Proteomes" id="UP000295293">
    <property type="component" value="Unassembled WGS sequence"/>
</dbReference>
<dbReference type="PANTHER" id="PTHR30307:SF0">
    <property type="entry name" value="S-ADENOSYLMETHIONINE:TRNA RIBOSYLTRANSFERASE-ISOMERASE"/>
    <property type="match status" value="1"/>
</dbReference>
<comment type="subunit">
    <text evidence="3 13">Monomer.</text>
</comment>
<sequence length="356" mass="39235">MVGPPDRESGVKAEKVKKSDFHFDLPPGLIAQQPLPQRSASRLLVLDAAADTLADRRFTDLADYFRAGDLLIFNDTRVLPARLFGRKETGGAVEILIERVSGNHEARAQLGVSKKPRPGGLILLADGTPVRVLGRDGPFFDLRFETDEALEKLLLRLGRMPLPPYIDRAADTADDERYQTVFAREPGAVAAPTAGLHFDEALLDALRARGVEFGHVTLHVGAGTFQPIRSEDVREHNMHREWLNVGAELVEKIRRTRAAGNRVIAVGTTVVRALESATRDGEVFPLAGETQIFIFPGYRITSVDALVTNFHLPESTLLMLVSAFAGREKVLAAYRHAVERGYRFFSYGDAMLVFPG</sequence>
<comment type="function">
    <text evidence="13">Transfers and isomerizes the ribose moiety from AdoMet to the 7-aminomethyl group of 7-deazaguanine (preQ1-tRNA) to give epoxyqueuosine (oQ-tRNA).</text>
</comment>
<dbReference type="GO" id="GO:0008616">
    <property type="term" value="P:tRNA queuosine(34) biosynthetic process"/>
    <property type="evidence" value="ECO:0007669"/>
    <property type="project" value="UniProtKB-UniRule"/>
</dbReference>
<dbReference type="Gene3D" id="2.40.10.240">
    <property type="entry name" value="QueA-like"/>
    <property type="match status" value="1"/>
</dbReference>
<evidence type="ECO:0000256" key="4">
    <source>
        <dbReference type="ARBA" id="ARBA00022490"/>
    </source>
</evidence>
<dbReference type="InterPro" id="IPR003699">
    <property type="entry name" value="QueA"/>
</dbReference>
<comment type="subcellular location">
    <subcellularLocation>
        <location evidence="1 13">Cytoplasm</location>
    </subcellularLocation>
</comment>
<evidence type="ECO:0000256" key="12">
    <source>
        <dbReference type="ARBA" id="ARBA00076160"/>
    </source>
</evidence>
<dbReference type="PANTHER" id="PTHR30307">
    <property type="entry name" value="S-ADENOSYLMETHIONINE:TRNA RIBOSYLTRANSFERASE-ISOMERASE"/>
    <property type="match status" value="1"/>
</dbReference>
<dbReference type="Pfam" id="PF02547">
    <property type="entry name" value="Queuosine_synth"/>
    <property type="match status" value="1"/>
</dbReference>
<evidence type="ECO:0000256" key="3">
    <source>
        <dbReference type="ARBA" id="ARBA00011245"/>
    </source>
</evidence>
<keyword evidence="5 13" id="KW-0808">Transferase</keyword>
<dbReference type="InterPro" id="IPR042119">
    <property type="entry name" value="QueA_dom2"/>
</dbReference>
<proteinExistence type="inferred from homology"/>
<evidence type="ECO:0000256" key="10">
    <source>
        <dbReference type="ARBA" id="ARBA00066503"/>
    </source>
</evidence>
<dbReference type="EC" id="2.4.99.17" evidence="10 13"/>
<dbReference type="FunFam" id="3.40.1780.10:FF:000001">
    <property type="entry name" value="S-adenosylmethionine:tRNA ribosyltransferase-isomerase"/>
    <property type="match status" value="1"/>
</dbReference>
<dbReference type="EMBL" id="SNZH01000006">
    <property type="protein sequence ID" value="TDR44072.1"/>
    <property type="molecule type" value="Genomic_DNA"/>
</dbReference>
<organism evidence="14 15">
    <name type="scientific">Tahibacter aquaticus</name>
    <dbReference type="NCBI Taxonomy" id="520092"/>
    <lineage>
        <taxon>Bacteria</taxon>
        <taxon>Pseudomonadati</taxon>
        <taxon>Pseudomonadota</taxon>
        <taxon>Gammaproteobacteria</taxon>
        <taxon>Lysobacterales</taxon>
        <taxon>Rhodanobacteraceae</taxon>
        <taxon>Tahibacter</taxon>
    </lineage>
</organism>
<dbReference type="NCBIfam" id="TIGR00113">
    <property type="entry name" value="queA"/>
    <property type="match status" value="1"/>
</dbReference>
<gene>
    <name evidence="13" type="primary">queA</name>
    <name evidence="14" type="ORF">DFR29_106219</name>
</gene>
<dbReference type="InterPro" id="IPR042118">
    <property type="entry name" value="QueA_dom1"/>
</dbReference>
<accession>A0A4R6YYL4</accession>
<evidence type="ECO:0000256" key="8">
    <source>
        <dbReference type="ARBA" id="ARBA00052751"/>
    </source>
</evidence>
<keyword evidence="15" id="KW-1185">Reference proteome</keyword>
<evidence type="ECO:0000256" key="9">
    <source>
        <dbReference type="ARBA" id="ARBA00061210"/>
    </source>
</evidence>
<keyword evidence="6 13" id="KW-0949">S-adenosyl-L-methionine</keyword>